<protein>
    <submittedName>
        <fullName evidence="1">Uncharacterized protein</fullName>
    </submittedName>
</protein>
<sequence>MGGILDELCSMSSDACVVSGQRGSGRLVFLSEYSPAVSLARQSPAEFAFSPGNSSAFGGGVKVVDGRLSAQPMGYIRAELPELACEPATPGDGNHRLLQSSIDLVSCSLTPPSKFRTAQSALKPPESSLAAGIPLGWITRA</sequence>
<keyword evidence="2" id="KW-1185">Reference proteome</keyword>
<accession>A0A9Q3F1J0</accession>
<proteinExistence type="predicted"/>
<organism evidence="1 2">
    <name type="scientific">Austropuccinia psidii MF-1</name>
    <dbReference type="NCBI Taxonomy" id="1389203"/>
    <lineage>
        <taxon>Eukaryota</taxon>
        <taxon>Fungi</taxon>
        <taxon>Dikarya</taxon>
        <taxon>Basidiomycota</taxon>
        <taxon>Pucciniomycotina</taxon>
        <taxon>Pucciniomycetes</taxon>
        <taxon>Pucciniales</taxon>
        <taxon>Sphaerophragmiaceae</taxon>
        <taxon>Austropuccinia</taxon>
    </lineage>
</organism>
<dbReference type="Proteomes" id="UP000765509">
    <property type="component" value="Unassembled WGS sequence"/>
</dbReference>
<name>A0A9Q3F1J0_9BASI</name>
<gene>
    <name evidence="1" type="ORF">O181_068426</name>
</gene>
<comment type="caution">
    <text evidence="1">The sequence shown here is derived from an EMBL/GenBank/DDBJ whole genome shotgun (WGS) entry which is preliminary data.</text>
</comment>
<dbReference type="EMBL" id="AVOT02034575">
    <property type="protein sequence ID" value="MBW0528711.1"/>
    <property type="molecule type" value="Genomic_DNA"/>
</dbReference>
<evidence type="ECO:0000313" key="2">
    <source>
        <dbReference type="Proteomes" id="UP000765509"/>
    </source>
</evidence>
<evidence type="ECO:0000313" key="1">
    <source>
        <dbReference type="EMBL" id="MBW0528711.1"/>
    </source>
</evidence>
<reference evidence="1" key="1">
    <citation type="submission" date="2021-03" db="EMBL/GenBank/DDBJ databases">
        <title>Draft genome sequence of rust myrtle Austropuccinia psidii MF-1, a brazilian biotype.</title>
        <authorList>
            <person name="Quecine M.C."/>
            <person name="Pachon D.M.R."/>
            <person name="Bonatelli M.L."/>
            <person name="Correr F.H."/>
            <person name="Franceschini L.M."/>
            <person name="Leite T.F."/>
            <person name="Margarido G.R.A."/>
            <person name="Almeida C.A."/>
            <person name="Ferrarezi J.A."/>
            <person name="Labate C.A."/>
        </authorList>
    </citation>
    <scope>NUCLEOTIDE SEQUENCE</scope>
    <source>
        <strain evidence="1">MF-1</strain>
    </source>
</reference>
<dbReference type="AlphaFoldDB" id="A0A9Q3F1J0"/>